<dbReference type="AlphaFoldDB" id="A0A9N7VXS7"/>
<protein>
    <submittedName>
        <fullName evidence="2">Uncharacterized protein</fullName>
    </submittedName>
</protein>
<name>A0A9N7VXS7_PLEPL</name>
<reference evidence="2" key="1">
    <citation type="submission" date="2020-03" db="EMBL/GenBank/DDBJ databases">
        <authorList>
            <person name="Weist P."/>
        </authorList>
    </citation>
    <scope>NUCLEOTIDE SEQUENCE</scope>
</reference>
<comment type="caution">
    <text evidence="2">The sequence shown here is derived from an EMBL/GenBank/DDBJ whole genome shotgun (WGS) entry which is preliminary data.</text>
</comment>
<keyword evidence="3" id="KW-1185">Reference proteome</keyword>
<evidence type="ECO:0000313" key="3">
    <source>
        <dbReference type="Proteomes" id="UP001153269"/>
    </source>
</evidence>
<organism evidence="2 3">
    <name type="scientific">Pleuronectes platessa</name>
    <name type="common">European plaice</name>
    <dbReference type="NCBI Taxonomy" id="8262"/>
    <lineage>
        <taxon>Eukaryota</taxon>
        <taxon>Metazoa</taxon>
        <taxon>Chordata</taxon>
        <taxon>Craniata</taxon>
        <taxon>Vertebrata</taxon>
        <taxon>Euteleostomi</taxon>
        <taxon>Actinopterygii</taxon>
        <taxon>Neopterygii</taxon>
        <taxon>Teleostei</taxon>
        <taxon>Neoteleostei</taxon>
        <taxon>Acanthomorphata</taxon>
        <taxon>Carangaria</taxon>
        <taxon>Pleuronectiformes</taxon>
        <taxon>Pleuronectoidei</taxon>
        <taxon>Pleuronectidae</taxon>
        <taxon>Pleuronectes</taxon>
    </lineage>
</organism>
<feature type="region of interest" description="Disordered" evidence="1">
    <location>
        <begin position="1"/>
        <end position="70"/>
    </location>
</feature>
<accession>A0A9N7VXS7</accession>
<dbReference type="EMBL" id="CADEAL010004356">
    <property type="protein sequence ID" value="CAB1457764.1"/>
    <property type="molecule type" value="Genomic_DNA"/>
</dbReference>
<evidence type="ECO:0000313" key="2">
    <source>
        <dbReference type="EMBL" id="CAB1457764.1"/>
    </source>
</evidence>
<evidence type="ECO:0000256" key="1">
    <source>
        <dbReference type="SAM" id="MobiDB-lite"/>
    </source>
</evidence>
<sequence>MRRRSRIPAHSLRAQSQHENRRQDVADHRSRRAPAEDLKAAATSHRRFKHDKENQKVNSKANIPTERSRE</sequence>
<proteinExistence type="predicted"/>
<dbReference type="Proteomes" id="UP001153269">
    <property type="component" value="Unassembled WGS sequence"/>
</dbReference>
<gene>
    <name evidence="2" type="ORF">PLEPLA_LOCUS45591</name>
</gene>
<feature type="compositionally biased region" description="Basic and acidic residues" evidence="1">
    <location>
        <begin position="16"/>
        <end position="39"/>
    </location>
</feature>